<proteinExistence type="predicted"/>
<keyword evidence="1" id="KW-0472">Membrane</keyword>
<comment type="caution">
    <text evidence="2">The sequence shown here is derived from an EMBL/GenBank/DDBJ whole genome shotgun (WGS) entry which is preliminary data.</text>
</comment>
<dbReference type="RefSeq" id="WP_122915989.1">
    <property type="nucleotide sequence ID" value="NZ_RHHQ01000003.1"/>
</dbReference>
<organism evidence="2 3">
    <name type="scientific">Brevibacillus fluminis</name>
    <dbReference type="NCBI Taxonomy" id="511487"/>
    <lineage>
        <taxon>Bacteria</taxon>
        <taxon>Bacillati</taxon>
        <taxon>Bacillota</taxon>
        <taxon>Bacilli</taxon>
        <taxon>Bacillales</taxon>
        <taxon>Paenibacillaceae</taxon>
        <taxon>Brevibacillus</taxon>
    </lineage>
</organism>
<keyword evidence="1" id="KW-0812">Transmembrane</keyword>
<accession>A0A3M8DVS8</accession>
<name>A0A3M8DVS8_9BACL</name>
<dbReference type="AlphaFoldDB" id="A0A3M8DVS8"/>
<dbReference type="OrthoDB" id="2475130at2"/>
<evidence type="ECO:0000313" key="3">
    <source>
        <dbReference type="Proteomes" id="UP000271031"/>
    </source>
</evidence>
<gene>
    <name evidence="2" type="ORF">EDM56_00865</name>
</gene>
<dbReference type="Proteomes" id="UP000271031">
    <property type="component" value="Unassembled WGS sequence"/>
</dbReference>
<feature type="transmembrane region" description="Helical" evidence="1">
    <location>
        <begin position="35"/>
        <end position="54"/>
    </location>
</feature>
<keyword evidence="1" id="KW-1133">Transmembrane helix</keyword>
<protein>
    <submittedName>
        <fullName evidence="2">Uncharacterized protein</fullName>
    </submittedName>
</protein>
<evidence type="ECO:0000313" key="2">
    <source>
        <dbReference type="EMBL" id="RNB92283.1"/>
    </source>
</evidence>
<sequence length="62" mass="6841">MATTRLRFAMIGFIVGVLIVYFMKDAPISTGLRIAAPVYLFGVGIIIDGIVLRIKERKGKDD</sequence>
<dbReference type="EMBL" id="RHHQ01000003">
    <property type="protein sequence ID" value="RNB92283.1"/>
    <property type="molecule type" value="Genomic_DNA"/>
</dbReference>
<keyword evidence="3" id="KW-1185">Reference proteome</keyword>
<reference evidence="2 3" key="1">
    <citation type="submission" date="2018-10" db="EMBL/GenBank/DDBJ databases">
        <title>Phylogenomics of Brevibacillus.</title>
        <authorList>
            <person name="Dunlap C."/>
        </authorList>
    </citation>
    <scope>NUCLEOTIDE SEQUENCE [LARGE SCALE GENOMIC DNA]</scope>
    <source>
        <strain evidence="2 3">JCM 15716</strain>
    </source>
</reference>
<evidence type="ECO:0000256" key="1">
    <source>
        <dbReference type="SAM" id="Phobius"/>
    </source>
</evidence>
<feature type="transmembrane region" description="Helical" evidence="1">
    <location>
        <begin position="7"/>
        <end position="23"/>
    </location>
</feature>